<organism evidence="2">
    <name type="scientific">marine sediment metagenome</name>
    <dbReference type="NCBI Taxonomy" id="412755"/>
    <lineage>
        <taxon>unclassified sequences</taxon>
        <taxon>metagenomes</taxon>
        <taxon>ecological metagenomes</taxon>
    </lineage>
</organism>
<dbReference type="AlphaFoldDB" id="X1HZN3"/>
<reference evidence="2" key="1">
    <citation type="journal article" date="2014" name="Front. Microbiol.">
        <title>High frequency of phylogenetically diverse reductive dehalogenase-homologous genes in deep subseafloor sedimentary metagenomes.</title>
        <authorList>
            <person name="Kawai M."/>
            <person name="Futagami T."/>
            <person name="Toyoda A."/>
            <person name="Takaki Y."/>
            <person name="Nishi S."/>
            <person name="Hori S."/>
            <person name="Arai W."/>
            <person name="Tsubouchi T."/>
            <person name="Morono Y."/>
            <person name="Uchiyama I."/>
            <person name="Ito T."/>
            <person name="Fujiyama A."/>
            <person name="Inagaki F."/>
            <person name="Takami H."/>
        </authorList>
    </citation>
    <scope>NUCLEOTIDE SEQUENCE</scope>
    <source>
        <strain evidence="2">Expedition CK06-06</strain>
    </source>
</reference>
<comment type="caution">
    <text evidence="2">The sequence shown here is derived from an EMBL/GenBank/DDBJ whole genome shotgun (WGS) entry which is preliminary data.</text>
</comment>
<accession>X1HZN3</accession>
<sequence length="139" mass="14519">MDISDYHYPETTTSTLGYSLGRGVRAIRVMTVGAMSPLKASAAVGVAWGGIAALINTGKYKQGRITKRDAVLDTAGESAGMGLAAGLGLLVSNAARASVLIVSTSSLIPFALGVVVTAGAKVIWDRTIKRRLRCEEKRP</sequence>
<evidence type="ECO:0000313" key="2">
    <source>
        <dbReference type="EMBL" id="GAH62500.1"/>
    </source>
</evidence>
<feature type="transmembrane region" description="Helical" evidence="1">
    <location>
        <begin position="40"/>
        <end position="58"/>
    </location>
</feature>
<feature type="transmembrane region" description="Helical" evidence="1">
    <location>
        <begin position="70"/>
        <end position="91"/>
    </location>
</feature>
<dbReference type="EMBL" id="BARU01034264">
    <property type="protein sequence ID" value="GAH62500.1"/>
    <property type="molecule type" value="Genomic_DNA"/>
</dbReference>
<name>X1HZN3_9ZZZZ</name>
<keyword evidence="1" id="KW-0812">Transmembrane</keyword>
<protein>
    <submittedName>
        <fullName evidence="2">Uncharacterized protein</fullName>
    </submittedName>
</protein>
<keyword evidence="1" id="KW-1133">Transmembrane helix</keyword>
<gene>
    <name evidence="2" type="ORF">S03H2_53809</name>
</gene>
<feature type="transmembrane region" description="Helical" evidence="1">
    <location>
        <begin position="97"/>
        <end position="124"/>
    </location>
</feature>
<proteinExistence type="predicted"/>
<evidence type="ECO:0000256" key="1">
    <source>
        <dbReference type="SAM" id="Phobius"/>
    </source>
</evidence>
<keyword evidence="1" id="KW-0472">Membrane</keyword>